<dbReference type="PANTHER" id="PTHR38589:SF1">
    <property type="entry name" value="BLR0621 PROTEIN"/>
    <property type="match status" value="1"/>
</dbReference>
<evidence type="ECO:0000313" key="4">
    <source>
        <dbReference type="EMBL" id="PYC69908.1"/>
    </source>
</evidence>
<protein>
    <recommendedName>
        <fullName evidence="3">L,D-TPase catalytic domain-containing protein</fullName>
    </recommendedName>
</protein>
<dbReference type="GO" id="GO:0016740">
    <property type="term" value="F:transferase activity"/>
    <property type="evidence" value="ECO:0007669"/>
    <property type="project" value="InterPro"/>
</dbReference>
<dbReference type="PROSITE" id="PS52029">
    <property type="entry name" value="LD_TPASE"/>
    <property type="match status" value="1"/>
</dbReference>
<dbReference type="CDD" id="cd16913">
    <property type="entry name" value="YkuD_like"/>
    <property type="match status" value="1"/>
</dbReference>
<accession>A0A2V4NIW7</accession>
<feature type="active site" description="Nucleophile" evidence="1">
    <location>
        <position position="212"/>
    </location>
</feature>
<dbReference type="GO" id="GO:0071555">
    <property type="term" value="P:cell wall organization"/>
    <property type="evidence" value="ECO:0007669"/>
    <property type="project" value="UniProtKB-UniRule"/>
</dbReference>
<keyword evidence="1" id="KW-0133">Cell shape</keyword>
<dbReference type="AlphaFoldDB" id="A0A2V4NIW7"/>
<comment type="pathway">
    <text evidence="1">Cell wall biogenesis; peptidoglycan biosynthesis.</text>
</comment>
<organism evidence="4 5">
    <name type="scientific">Streptomyces tateyamensis</name>
    <dbReference type="NCBI Taxonomy" id="565073"/>
    <lineage>
        <taxon>Bacteria</taxon>
        <taxon>Bacillati</taxon>
        <taxon>Actinomycetota</taxon>
        <taxon>Actinomycetes</taxon>
        <taxon>Kitasatosporales</taxon>
        <taxon>Streptomycetaceae</taxon>
        <taxon>Streptomyces</taxon>
    </lineage>
</organism>
<evidence type="ECO:0000256" key="2">
    <source>
        <dbReference type="SAM" id="MobiDB-lite"/>
    </source>
</evidence>
<dbReference type="InterPro" id="IPR005490">
    <property type="entry name" value="LD_TPept_cat_dom"/>
</dbReference>
<keyword evidence="1" id="KW-0961">Cell wall biogenesis/degradation</keyword>
<dbReference type="Pfam" id="PF03734">
    <property type="entry name" value="YkuD"/>
    <property type="match status" value="1"/>
</dbReference>
<dbReference type="EMBL" id="PYBW01000125">
    <property type="protein sequence ID" value="PYC69908.1"/>
    <property type="molecule type" value="Genomic_DNA"/>
</dbReference>
<name>A0A2V4NIW7_9ACTN</name>
<sequence>MLAAHGKGVALSAPDQPLPSPTGPNPFLGTDGPHTDAPAADRSDRADGTLAQLPGLGAGYLARIPAGTAQVLVAAGSGKDAADTTVTLYSRTPDGRWRAGTAWPAHNGFAGWTADHREGDLRSPVGVFPLSDAGGLKGDPGSKLPYHQDDAFVAEGSGFTGDSLAGAFDYVVAIDYNRVAGSSPLDRREPLGAARGGGIWLHVDHGGPTHGCVSLTEDHMAELLRTLDPAAHPVIVMGDAASLAA</sequence>
<proteinExistence type="predicted"/>
<gene>
    <name evidence="4" type="ORF">C7C46_27735</name>
</gene>
<dbReference type="PANTHER" id="PTHR38589">
    <property type="entry name" value="BLR0621 PROTEIN"/>
    <property type="match status" value="1"/>
</dbReference>
<dbReference type="Proteomes" id="UP000248039">
    <property type="component" value="Unassembled WGS sequence"/>
</dbReference>
<keyword evidence="1" id="KW-0573">Peptidoglycan synthesis</keyword>
<keyword evidence="5" id="KW-1185">Reference proteome</keyword>
<dbReference type="GO" id="GO:0008360">
    <property type="term" value="P:regulation of cell shape"/>
    <property type="evidence" value="ECO:0007669"/>
    <property type="project" value="UniProtKB-UniRule"/>
</dbReference>
<feature type="region of interest" description="Disordered" evidence="2">
    <location>
        <begin position="1"/>
        <end position="45"/>
    </location>
</feature>
<comment type="caution">
    <text evidence="4">The sequence shown here is derived from an EMBL/GenBank/DDBJ whole genome shotgun (WGS) entry which is preliminary data.</text>
</comment>
<evidence type="ECO:0000313" key="5">
    <source>
        <dbReference type="Proteomes" id="UP000248039"/>
    </source>
</evidence>
<feature type="domain" description="L,D-TPase catalytic" evidence="3">
    <location>
        <begin position="75"/>
        <end position="237"/>
    </location>
</feature>
<reference evidence="4 5" key="1">
    <citation type="submission" date="2018-03" db="EMBL/GenBank/DDBJ databases">
        <title>Bioinformatic expansion and discovery of thiopeptide antibiotics.</title>
        <authorList>
            <person name="Schwalen C.J."/>
            <person name="Hudson G.A."/>
            <person name="Mitchell D.A."/>
        </authorList>
    </citation>
    <scope>NUCLEOTIDE SEQUENCE [LARGE SCALE GENOMIC DNA]</scope>
    <source>
        <strain evidence="4 5">ATCC 21389</strain>
    </source>
</reference>
<evidence type="ECO:0000256" key="1">
    <source>
        <dbReference type="PROSITE-ProRule" id="PRU01373"/>
    </source>
</evidence>
<feature type="active site" description="Proton donor/acceptor" evidence="1">
    <location>
        <position position="202"/>
    </location>
</feature>
<evidence type="ECO:0000259" key="3">
    <source>
        <dbReference type="PROSITE" id="PS52029"/>
    </source>
</evidence>
<dbReference type="GO" id="GO:0009252">
    <property type="term" value="P:peptidoglycan biosynthetic process"/>
    <property type="evidence" value="ECO:0007669"/>
    <property type="project" value="UniProtKB-KW"/>
</dbReference>